<name>A0A2W1BU44_HELAM</name>
<dbReference type="PANTHER" id="PTHR10283:SF82">
    <property type="entry name" value="SOLUTE CARRIER FAMILY 13 MEMBER 2"/>
    <property type="match status" value="1"/>
</dbReference>
<evidence type="ECO:0000256" key="2">
    <source>
        <dbReference type="ARBA" id="ARBA00022448"/>
    </source>
</evidence>
<evidence type="ECO:0000313" key="8">
    <source>
        <dbReference type="EMBL" id="PZC77175.1"/>
    </source>
</evidence>
<evidence type="ECO:0000259" key="7">
    <source>
        <dbReference type="Pfam" id="PF03600"/>
    </source>
</evidence>
<evidence type="ECO:0000256" key="5">
    <source>
        <dbReference type="ARBA" id="ARBA00023136"/>
    </source>
</evidence>
<dbReference type="AlphaFoldDB" id="A0A2W1BU44"/>
<feature type="transmembrane region" description="Helical" evidence="6">
    <location>
        <begin position="446"/>
        <end position="464"/>
    </location>
</feature>
<keyword evidence="9" id="KW-1185">Reference proteome</keyword>
<evidence type="ECO:0000313" key="9">
    <source>
        <dbReference type="Proteomes" id="UP000249218"/>
    </source>
</evidence>
<protein>
    <recommendedName>
        <fullName evidence="7">Citrate transporter-like domain-containing protein</fullName>
    </recommendedName>
</protein>
<accession>A0A2W1BU44</accession>
<feature type="transmembrane region" description="Helical" evidence="6">
    <location>
        <begin position="259"/>
        <end position="277"/>
    </location>
</feature>
<dbReference type="OrthoDB" id="6493944at2759"/>
<feature type="transmembrane region" description="Helical" evidence="6">
    <location>
        <begin position="12"/>
        <end position="30"/>
    </location>
</feature>
<organism evidence="8 9">
    <name type="scientific">Helicoverpa armigera</name>
    <name type="common">Cotton bollworm</name>
    <name type="synonym">Heliothis armigera</name>
    <dbReference type="NCBI Taxonomy" id="29058"/>
    <lineage>
        <taxon>Eukaryota</taxon>
        <taxon>Metazoa</taxon>
        <taxon>Ecdysozoa</taxon>
        <taxon>Arthropoda</taxon>
        <taxon>Hexapoda</taxon>
        <taxon>Insecta</taxon>
        <taxon>Pterygota</taxon>
        <taxon>Neoptera</taxon>
        <taxon>Endopterygota</taxon>
        <taxon>Lepidoptera</taxon>
        <taxon>Glossata</taxon>
        <taxon>Ditrysia</taxon>
        <taxon>Noctuoidea</taxon>
        <taxon>Noctuidae</taxon>
        <taxon>Heliothinae</taxon>
        <taxon>Helicoverpa</taxon>
    </lineage>
</organism>
<dbReference type="GO" id="GO:0005886">
    <property type="term" value="C:plasma membrane"/>
    <property type="evidence" value="ECO:0007669"/>
    <property type="project" value="TreeGrafter"/>
</dbReference>
<feature type="transmembrane region" description="Helical" evidence="6">
    <location>
        <begin position="194"/>
        <end position="213"/>
    </location>
</feature>
<keyword evidence="5 6" id="KW-0472">Membrane</keyword>
<dbReference type="Pfam" id="PF03600">
    <property type="entry name" value="CitMHS"/>
    <property type="match status" value="1"/>
</dbReference>
<evidence type="ECO:0000256" key="6">
    <source>
        <dbReference type="SAM" id="Phobius"/>
    </source>
</evidence>
<gene>
    <name evidence="8" type="primary">HaOG203653</name>
    <name evidence="8" type="ORF">B5X24_HaOG203653</name>
</gene>
<evidence type="ECO:0000256" key="4">
    <source>
        <dbReference type="ARBA" id="ARBA00022989"/>
    </source>
</evidence>
<proteinExistence type="predicted"/>
<feature type="domain" description="Citrate transporter-like" evidence="7">
    <location>
        <begin position="3"/>
        <end position="441"/>
    </location>
</feature>
<feature type="transmembrane region" description="Helical" evidence="6">
    <location>
        <begin position="297"/>
        <end position="315"/>
    </location>
</feature>
<keyword evidence="3 6" id="KW-0812">Transmembrane</keyword>
<dbReference type="EMBL" id="KZ149935">
    <property type="protein sequence ID" value="PZC77175.1"/>
    <property type="molecule type" value="Genomic_DNA"/>
</dbReference>
<dbReference type="Proteomes" id="UP000249218">
    <property type="component" value="Unassembled WGS sequence"/>
</dbReference>
<keyword evidence="2" id="KW-0813">Transport</keyword>
<comment type="subcellular location">
    <subcellularLocation>
        <location evidence="1">Membrane</location>
        <topology evidence="1">Multi-pass membrane protein</topology>
    </subcellularLocation>
</comment>
<sequence length="518" mass="58556">MVVYWTLDVLHPSVLAILPIGLSCIMNGIGNSFITEMYIRNDLLDCIGIMMITIAIENSNVHRRVALKVLLVFGCSHYRLSFLIMFMSMFVSMWISSILACGLMMPLVKAILMELEKMGIIEIYQTIGKAQQKSNRHEIIAPRPSDFTVFYFLGMAYSSSIGGMATMLGSQTNQIFKVYCETIFPIGPKIEFPHFMLLNLPAVLVMETLLYLWMNFNFLGMFRARSDVEIGMTEEEAQYIDTLLATQYQQLGKIKFQEYVVSAIVVLTCFLHATTSSAHIDHSLLGTTNQFHHHLRVSTPCMMCVVLLFMMPINLDFLKYFKRGTDGNMEPLPTTQTKSCLNWSMLRRDIHWSVPLIIAGSCTLFESLRDSEMNAEFEKFLLMFQGWSRSAVVFVIVVFCKALTEFATNFCVVYAILPSIAKVAVVSDVNPHCLMMAATLASSLPFHLMTGSPVNAMVCAYVHIPPWKMMYAGIGPSIIAIIVVWFTVAVWSTAIWTDITLDPEWADVNVFKIFKTRV</sequence>
<keyword evidence="4 6" id="KW-1133">Transmembrane helix</keyword>
<dbReference type="InterPro" id="IPR004680">
    <property type="entry name" value="Cit_transptr-like_dom"/>
</dbReference>
<dbReference type="PANTHER" id="PTHR10283">
    <property type="entry name" value="SOLUTE CARRIER FAMILY 13 MEMBER"/>
    <property type="match status" value="1"/>
</dbReference>
<feature type="transmembrane region" description="Helical" evidence="6">
    <location>
        <begin position="81"/>
        <end position="108"/>
    </location>
</feature>
<feature type="transmembrane region" description="Helical" evidence="6">
    <location>
        <begin position="471"/>
        <end position="496"/>
    </location>
</feature>
<evidence type="ECO:0000256" key="3">
    <source>
        <dbReference type="ARBA" id="ARBA00022692"/>
    </source>
</evidence>
<dbReference type="GO" id="GO:0015137">
    <property type="term" value="F:citrate transmembrane transporter activity"/>
    <property type="evidence" value="ECO:0007669"/>
    <property type="project" value="TreeGrafter"/>
</dbReference>
<reference evidence="8 9" key="1">
    <citation type="journal article" date="2017" name="BMC Biol.">
        <title>Genomic innovations, transcriptional plasticity and gene loss underlying the evolution and divergence of two highly polyphagous and invasive Helicoverpa pest species.</title>
        <authorList>
            <person name="Pearce S.L."/>
            <person name="Clarke D.F."/>
            <person name="East P.D."/>
            <person name="Elfekih S."/>
            <person name="Gordon K.H."/>
            <person name="Jermiin L.S."/>
            <person name="McGaughran A."/>
            <person name="Oakeshott J.G."/>
            <person name="Papanikolaou A."/>
            <person name="Perera O.P."/>
            <person name="Rane R.V."/>
            <person name="Richards S."/>
            <person name="Tay W.T."/>
            <person name="Walsh T.K."/>
            <person name="Anderson A."/>
            <person name="Anderson C.J."/>
            <person name="Asgari S."/>
            <person name="Board P.G."/>
            <person name="Bretschneider A."/>
            <person name="Campbell P.M."/>
            <person name="Chertemps T."/>
            <person name="Christeller J.T."/>
            <person name="Coppin C.W."/>
            <person name="Downes S.J."/>
            <person name="Duan G."/>
            <person name="Farnsworth C.A."/>
            <person name="Good R.T."/>
            <person name="Han L.B."/>
            <person name="Han Y.C."/>
            <person name="Hatje K."/>
            <person name="Horne I."/>
            <person name="Huang Y.P."/>
            <person name="Hughes D.S."/>
            <person name="Jacquin-Joly E."/>
            <person name="James W."/>
            <person name="Jhangiani S."/>
            <person name="Kollmar M."/>
            <person name="Kuwar S.S."/>
            <person name="Li S."/>
            <person name="Liu N.Y."/>
            <person name="Maibeche M.T."/>
            <person name="Miller J.R."/>
            <person name="Montagne N."/>
            <person name="Perry T."/>
            <person name="Qu J."/>
            <person name="Song S.V."/>
            <person name="Sutton G.G."/>
            <person name="Vogel H."/>
            <person name="Walenz B.P."/>
            <person name="Xu W."/>
            <person name="Zhang H.J."/>
            <person name="Zou Z."/>
            <person name="Batterham P."/>
            <person name="Edwards O.R."/>
            <person name="Feyereisen R."/>
            <person name="Gibbs R.A."/>
            <person name="Heckel D.G."/>
            <person name="McGrath A."/>
            <person name="Robin C."/>
            <person name="Scherer S.E."/>
            <person name="Worley K.C."/>
            <person name="Wu Y.D."/>
        </authorList>
    </citation>
    <scope>NUCLEOTIDE SEQUENCE [LARGE SCALE GENOMIC DNA]</scope>
    <source>
        <strain evidence="8">Harm_GR_Male_#8</strain>
        <tissue evidence="8">Whole organism</tissue>
    </source>
</reference>
<dbReference type="GO" id="GO:0015141">
    <property type="term" value="F:succinate transmembrane transporter activity"/>
    <property type="evidence" value="ECO:0007669"/>
    <property type="project" value="TreeGrafter"/>
</dbReference>
<feature type="transmembrane region" description="Helical" evidence="6">
    <location>
        <begin position="149"/>
        <end position="169"/>
    </location>
</feature>
<evidence type="ECO:0000256" key="1">
    <source>
        <dbReference type="ARBA" id="ARBA00004141"/>
    </source>
</evidence>